<sequence>MFRQHGYQNYHSTVEFLNGIALGQFVRVQYDGGGAFGVWEGTYQGLDRNGNVLFYNLFNPASNTTLTGVTRVKVQSINSITTN</sequence>
<evidence type="ECO:0008006" key="3">
    <source>
        <dbReference type="Google" id="ProtNLM"/>
    </source>
</evidence>
<name>A0ABT9ZMM4_9BACI</name>
<protein>
    <recommendedName>
        <fullName evidence="3">Transposase</fullName>
    </recommendedName>
</protein>
<evidence type="ECO:0000313" key="1">
    <source>
        <dbReference type="EMBL" id="MDQ0233504.1"/>
    </source>
</evidence>
<gene>
    <name evidence="1" type="ORF">J2S19_004851</name>
</gene>
<proteinExistence type="predicted"/>
<dbReference type="EMBL" id="JAUSUD010000043">
    <property type="protein sequence ID" value="MDQ0233504.1"/>
    <property type="molecule type" value="Genomic_DNA"/>
</dbReference>
<evidence type="ECO:0000313" key="2">
    <source>
        <dbReference type="Proteomes" id="UP001234495"/>
    </source>
</evidence>
<accession>A0ABT9ZMM4</accession>
<comment type="caution">
    <text evidence="1">The sequence shown here is derived from an EMBL/GenBank/DDBJ whole genome shotgun (WGS) entry which is preliminary data.</text>
</comment>
<keyword evidence="2" id="KW-1185">Reference proteome</keyword>
<organism evidence="1 2">
    <name type="scientific">Metabacillus malikii</name>
    <dbReference type="NCBI Taxonomy" id="1504265"/>
    <lineage>
        <taxon>Bacteria</taxon>
        <taxon>Bacillati</taxon>
        <taxon>Bacillota</taxon>
        <taxon>Bacilli</taxon>
        <taxon>Bacillales</taxon>
        <taxon>Bacillaceae</taxon>
        <taxon>Metabacillus</taxon>
    </lineage>
</organism>
<dbReference type="Proteomes" id="UP001234495">
    <property type="component" value="Unassembled WGS sequence"/>
</dbReference>
<dbReference type="RefSeq" id="WP_307346939.1">
    <property type="nucleotide sequence ID" value="NZ_JAUSUD010000043.1"/>
</dbReference>
<reference evidence="1 2" key="1">
    <citation type="submission" date="2023-07" db="EMBL/GenBank/DDBJ databases">
        <title>Genomic Encyclopedia of Type Strains, Phase IV (KMG-IV): sequencing the most valuable type-strain genomes for metagenomic binning, comparative biology and taxonomic classification.</title>
        <authorList>
            <person name="Goeker M."/>
        </authorList>
    </citation>
    <scope>NUCLEOTIDE SEQUENCE [LARGE SCALE GENOMIC DNA]</scope>
    <source>
        <strain evidence="1 2">DSM 29005</strain>
    </source>
</reference>